<accession>H1VY31</accession>
<organism evidence="2 3">
    <name type="scientific">Colletotrichum higginsianum (strain IMI 349063)</name>
    <name type="common">Crucifer anthracnose fungus</name>
    <dbReference type="NCBI Taxonomy" id="759273"/>
    <lineage>
        <taxon>Eukaryota</taxon>
        <taxon>Fungi</taxon>
        <taxon>Dikarya</taxon>
        <taxon>Ascomycota</taxon>
        <taxon>Pezizomycotina</taxon>
        <taxon>Sordariomycetes</taxon>
        <taxon>Hypocreomycetidae</taxon>
        <taxon>Glomerellales</taxon>
        <taxon>Glomerellaceae</taxon>
        <taxon>Colletotrichum</taxon>
        <taxon>Colletotrichum destructivum species complex</taxon>
    </lineage>
</organism>
<dbReference type="EMBL" id="CACQ02007470">
    <property type="protein sequence ID" value="CCF45143.1"/>
    <property type="molecule type" value="Genomic_DNA"/>
</dbReference>
<sequence length="91" mass="9807">MGESSNRASRAACSAEEAPVRPPIKEMGPGLVDLSSEAAMELAELDGWEFSFDRLARTVEDRALLMDVALCCETERSRGREGGSESMIGGR</sequence>
<feature type="region of interest" description="Disordered" evidence="1">
    <location>
        <begin position="1"/>
        <end position="28"/>
    </location>
</feature>
<protein>
    <submittedName>
        <fullName evidence="2">Uncharacterized protein</fullName>
    </submittedName>
</protein>
<dbReference type="HOGENOM" id="CLU_2426910_0_0_1"/>
<gene>
    <name evidence="2" type="ORF">CH063_14318</name>
</gene>
<proteinExistence type="predicted"/>
<dbReference type="Proteomes" id="UP000007174">
    <property type="component" value="Unassembled WGS sequence"/>
</dbReference>
<evidence type="ECO:0000313" key="2">
    <source>
        <dbReference type="EMBL" id="CCF45143.1"/>
    </source>
</evidence>
<feature type="compositionally biased region" description="Low complexity" evidence="1">
    <location>
        <begin position="1"/>
        <end position="17"/>
    </location>
</feature>
<dbReference type="AlphaFoldDB" id="H1VY31"/>
<name>H1VY31_COLHI</name>
<reference evidence="3" key="1">
    <citation type="journal article" date="2012" name="Nat. Genet.">
        <title>Lifestyle transitions in plant pathogenic Colletotrichum fungi deciphered by genome and transcriptome analyses.</title>
        <authorList>
            <person name="O'Connell R.J."/>
            <person name="Thon M.R."/>
            <person name="Hacquard S."/>
            <person name="Amyotte S.G."/>
            <person name="Kleemann J."/>
            <person name="Torres M.F."/>
            <person name="Damm U."/>
            <person name="Buiate E.A."/>
            <person name="Epstein L."/>
            <person name="Alkan N."/>
            <person name="Altmueller J."/>
            <person name="Alvarado-Balderrama L."/>
            <person name="Bauser C.A."/>
            <person name="Becker C."/>
            <person name="Birren B.W."/>
            <person name="Chen Z."/>
            <person name="Choi J."/>
            <person name="Crouch J.A."/>
            <person name="Duvick J.P."/>
            <person name="Farman M.A."/>
            <person name="Gan P."/>
            <person name="Heiman D."/>
            <person name="Henrissat B."/>
            <person name="Howard R.J."/>
            <person name="Kabbage M."/>
            <person name="Koch C."/>
            <person name="Kracher B."/>
            <person name="Kubo Y."/>
            <person name="Law A.D."/>
            <person name="Lebrun M.-H."/>
            <person name="Lee Y.-H."/>
            <person name="Miyara I."/>
            <person name="Moore N."/>
            <person name="Neumann U."/>
            <person name="Nordstroem K."/>
            <person name="Panaccione D.G."/>
            <person name="Panstruga R."/>
            <person name="Place M."/>
            <person name="Proctor R.H."/>
            <person name="Prusky D."/>
            <person name="Rech G."/>
            <person name="Reinhardt R."/>
            <person name="Rollins J.A."/>
            <person name="Rounsley S."/>
            <person name="Schardl C.L."/>
            <person name="Schwartz D.C."/>
            <person name="Shenoy N."/>
            <person name="Shirasu K."/>
            <person name="Sikhakolli U.R."/>
            <person name="Stueber K."/>
            <person name="Sukno S.A."/>
            <person name="Sweigard J.A."/>
            <person name="Takano Y."/>
            <person name="Takahara H."/>
            <person name="Trail F."/>
            <person name="van der Does H.C."/>
            <person name="Voll L.M."/>
            <person name="Will I."/>
            <person name="Young S."/>
            <person name="Zeng Q."/>
            <person name="Zhang J."/>
            <person name="Zhou S."/>
            <person name="Dickman M.B."/>
            <person name="Schulze-Lefert P."/>
            <person name="Ver Loren van Themaat E."/>
            <person name="Ma L.-J."/>
            <person name="Vaillancourt L.J."/>
        </authorList>
    </citation>
    <scope>NUCLEOTIDE SEQUENCE [LARGE SCALE GENOMIC DNA]</scope>
    <source>
        <strain evidence="3">IMI 349063</strain>
    </source>
</reference>
<evidence type="ECO:0000256" key="1">
    <source>
        <dbReference type="SAM" id="MobiDB-lite"/>
    </source>
</evidence>
<evidence type="ECO:0000313" key="3">
    <source>
        <dbReference type="Proteomes" id="UP000007174"/>
    </source>
</evidence>